<protein>
    <submittedName>
        <fullName evidence="2">Uncharacterized protein</fullName>
    </submittedName>
</protein>
<evidence type="ECO:0000313" key="3">
    <source>
        <dbReference type="Proteomes" id="UP000527355"/>
    </source>
</evidence>
<dbReference type="AlphaFoldDB" id="A0A7J8ALN4"/>
<keyword evidence="1" id="KW-0472">Membrane</keyword>
<name>A0A7J8ALN4_MYOMY</name>
<reference evidence="2 3" key="1">
    <citation type="journal article" date="2020" name="Nature">
        <title>Six reference-quality genomes reveal evolution of bat adaptations.</title>
        <authorList>
            <person name="Jebb D."/>
            <person name="Huang Z."/>
            <person name="Pippel M."/>
            <person name="Hughes G.M."/>
            <person name="Lavrichenko K."/>
            <person name="Devanna P."/>
            <person name="Winkler S."/>
            <person name="Jermiin L.S."/>
            <person name="Skirmuntt E.C."/>
            <person name="Katzourakis A."/>
            <person name="Burkitt-Gray L."/>
            <person name="Ray D.A."/>
            <person name="Sullivan K.A.M."/>
            <person name="Roscito J.G."/>
            <person name="Kirilenko B.M."/>
            <person name="Davalos L.M."/>
            <person name="Corthals A.P."/>
            <person name="Power M.L."/>
            <person name="Jones G."/>
            <person name="Ransome R.D."/>
            <person name="Dechmann D.K.N."/>
            <person name="Locatelli A.G."/>
            <person name="Puechmaille S.J."/>
            <person name="Fedrigo O."/>
            <person name="Jarvis E.D."/>
            <person name="Hiller M."/>
            <person name="Vernes S.C."/>
            <person name="Myers E.W."/>
            <person name="Teeling E.C."/>
        </authorList>
    </citation>
    <scope>NUCLEOTIDE SEQUENCE [LARGE SCALE GENOMIC DNA]</scope>
    <source>
        <strain evidence="2">MMyoMyo1</strain>
        <tissue evidence="2">Flight muscle</tissue>
    </source>
</reference>
<feature type="transmembrane region" description="Helical" evidence="1">
    <location>
        <begin position="49"/>
        <end position="71"/>
    </location>
</feature>
<keyword evidence="1" id="KW-0812">Transmembrane</keyword>
<proteinExistence type="predicted"/>
<keyword evidence="3" id="KW-1185">Reference proteome</keyword>
<dbReference type="EMBL" id="JABWUV010000001">
    <property type="protein sequence ID" value="KAF6387487.1"/>
    <property type="molecule type" value="Genomic_DNA"/>
</dbReference>
<organism evidence="2 3">
    <name type="scientific">Myotis myotis</name>
    <name type="common">Greater mouse-eared bat</name>
    <name type="synonym">Vespertilio myotis</name>
    <dbReference type="NCBI Taxonomy" id="51298"/>
    <lineage>
        <taxon>Eukaryota</taxon>
        <taxon>Metazoa</taxon>
        <taxon>Chordata</taxon>
        <taxon>Craniata</taxon>
        <taxon>Vertebrata</taxon>
        <taxon>Euteleostomi</taxon>
        <taxon>Mammalia</taxon>
        <taxon>Eutheria</taxon>
        <taxon>Laurasiatheria</taxon>
        <taxon>Chiroptera</taxon>
        <taxon>Yangochiroptera</taxon>
        <taxon>Vespertilionidae</taxon>
        <taxon>Myotis</taxon>
    </lineage>
</organism>
<comment type="caution">
    <text evidence="2">The sequence shown here is derived from an EMBL/GenBank/DDBJ whole genome shotgun (WGS) entry which is preliminary data.</text>
</comment>
<evidence type="ECO:0000256" key="1">
    <source>
        <dbReference type="SAM" id="Phobius"/>
    </source>
</evidence>
<dbReference type="Proteomes" id="UP000527355">
    <property type="component" value="Unassembled WGS sequence"/>
</dbReference>
<accession>A0A7J8ALN4</accession>
<sequence length="143" mass="16037">MLVRLKLSQRLLTLSSYFQILFSFCFSSWVFFASSHFKSLTGFLHSSGLLLGVCIIFFISVSVCLISSWFFITSRVSLDFLRISLHLSAVSPVFSRALLSLSAASRQFLRDLKNVVLSSISSISDICVVSLSLHFCIFSWCTP</sequence>
<keyword evidence="1" id="KW-1133">Transmembrane helix</keyword>
<gene>
    <name evidence="2" type="ORF">mMyoMyo1_007983</name>
</gene>
<feature type="transmembrane region" description="Helical" evidence="1">
    <location>
        <begin position="16"/>
        <end position="37"/>
    </location>
</feature>
<evidence type="ECO:0000313" key="2">
    <source>
        <dbReference type="EMBL" id="KAF6387487.1"/>
    </source>
</evidence>